<evidence type="ECO:0000313" key="4">
    <source>
        <dbReference type="Proteomes" id="UP000215199"/>
    </source>
</evidence>
<sequence>MGHVALIVVVDDEEWVSDRTVTEGRRATLYQVDLDADGGERDVHRVLSVHRRTCTSEEVRRQSHPLGEEDDAATVREWARLRGLPVSARGRISSEIRRQYDEDRAVSGTVADAVNRAAVENGDGENVVEITQHRGSAARGRRR</sequence>
<dbReference type="Gene3D" id="4.10.320.10">
    <property type="entry name" value="E3-binding domain"/>
    <property type="match status" value="1"/>
</dbReference>
<dbReference type="Pfam" id="PF23359">
    <property type="entry name" value="Lsr2_DNA-bd"/>
    <property type="match status" value="1"/>
</dbReference>
<dbReference type="Proteomes" id="UP000215199">
    <property type="component" value="Unassembled WGS sequence"/>
</dbReference>
<keyword evidence="1" id="KW-0238">DNA-binding</keyword>
<dbReference type="GO" id="GO:0003677">
    <property type="term" value="F:DNA binding"/>
    <property type="evidence" value="ECO:0007669"/>
    <property type="project" value="UniProtKB-KW"/>
</dbReference>
<evidence type="ECO:0000256" key="1">
    <source>
        <dbReference type="ARBA" id="ARBA00023125"/>
    </source>
</evidence>
<name>A0A229TEM7_9PSEU</name>
<dbReference type="InterPro" id="IPR036625">
    <property type="entry name" value="E3-bd_dom_sf"/>
</dbReference>
<comment type="caution">
    <text evidence="3">The sequence shown here is derived from an EMBL/GenBank/DDBJ whole genome shotgun (WGS) entry which is preliminary data.</text>
</comment>
<dbReference type="EMBL" id="NMUL01000007">
    <property type="protein sequence ID" value="OXM69593.1"/>
    <property type="molecule type" value="Genomic_DNA"/>
</dbReference>
<evidence type="ECO:0000259" key="2">
    <source>
        <dbReference type="Pfam" id="PF23359"/>
    </source>
</evidence>
<dbReference type="AlphaFoldDB" id="A0A229TEM7"/>
<evidence type="ECO:0000313" key="3">
    <source>
        <dbReference type="EMBL" id="OXM69593.1"/>
    </source>
</evidence>
<proteinExistence type="predicted"/>
<reference evidence="4" key="1">
    <citation type="submission" date="2017-07" db="EMBL/GenBank/DDBJ databases">
        <title>Comparative genome mining reveals phylogenetic distribution patterns of secondary metabolites in Amycolatopsis.</title>
        <authorList>
            <person name="Adamek M."/>
            <person name="Alanjary M."/>
            <person name="Sales-Ortells H."/>
            <person name="Goodfellow M."/>
            <person name="Bull A.T."/>
            <person name="Kalinowski J."/>
            <person name="Ziemert N."/>
        </authorList>
    </citation>
    <scope>NUCLEOTIDE SEQUENCE [LARGE SCALE GENOMIC DNA]</scope>
    <source>
        <strain evidence="4">H5</strain>
    </source>
</reference>
<dbReference type="InterPro" id="IPR055370">
    <property type="entry name" value="Lsr2_DNA-bd"/>
</dbReference>
<protein>
    <recommendedName>
        <fullName evidence="2">Lsr2 DNA-binding domain-containing protein</fullName>
    </recommendedName>
</protein>
<accession>A0A229TEM7</accession>
<dbReference type="GO" id="GO:0016746">
    <property type="term" value="F:acyltransferase activity"/>
    <property type="evidence" value="ECO:0007669"/>
    <property type="project" value="InterPro"/>
</dbReference>
<gene>
    <name evidence="3" type="ORF">CF165_08780</name>
</gene>
<feature type="domain" description="Lsr2 DNA-binding" evidence="2">
    <location>
        <begin position="70"/>
        <end position="102"/>
    </location>
</feature>
<keyword evidence="4" id="KW-1185">Reference proteome</keyword>
<organism evidence="3 4">
    <name type="scientific">Amycolatopsis vastitatis</name>
    <dbReference type="NCBI Taxonomy" id="1905142"/>
    <lineage>
        <taxon>Bacteria</taxon>
        <taxon>Bacillati</taxon>
        <taxon>Actinomycetota</taxon>
        <taxon>Actinomycetes</taxon>
        <taxon>Pseudonocardiales</taxon>
        <taxon>Pseudonocardiaceae</taxon>
        <taxon>Amycolatopsis</taxon>
    </lineage>
</organism>